<comment type="caution">
    <text evidence="1">The sequence shown here is derived from an EMBL/GenBank/DDBJ whole genome shotgun (WGS) entry which is preliminary data.</text>
</comment>
<organism evidence="1 2">
    <name type="scientific">Hirsutella rhossiliensis</name>
    <dbReference type="NCBI Taxonomy" id="111463"/>
    <lineage>
        <taxon>Eukaryota</taxon>
        <taxon>Fungi</taxon>
        <taxon>Dikarya</taxon>
        <taxon>Ascomycota</taxon>
        <taxon>Pezizomycotina</taxon>
        <taxon>Sordariomycetes</taxon>
        <taxon>Hypocreomycetidae</taxon>
        <taxon>Hypocreales</taxon>
        <taxon>Ophiocordycipitaceae</taxon>
        <taxon>Hirsutella</taxon>
    </lineage>
</organism>
<dbReference type="EMBL" id="JAIZPD010000004">
    <property type="protein sequence ID" value="KAH0963937.1"/>
    <property type="molecule type" value="Genomic_DNA"/>
</dbReference>
<keyword evidence="2" id="KW-1185">Reference proteome</keyword>
<proteinExistence type="predicted"/>
<protein>
    <submittedName>
        <fullName evidence="1">Uncharacterized protein</fullName>
    </submittedName>
</protein>
<evidence type="ECO:0000313" key="2">
    <source>
        <dbReference type="Proteomes" id="UP000824596"/>
    </source>
</evidence>
<dbReference type="Proteomes" id="UP000824596">
    <property type="component" value="Unassembled WGS sequence"/>
</dbReference>
<evidence type="ECO:0000313" key="1">
    <source>
        <dbReference type="EMBL" id="KAH0963937.1"/>
    </source>
</evidence>
<dbReference type="GeneID" id="68353494"/>
<dbReference type="RefSeq" id="XP_044721450.1">
    <property type="nucleotide sequence ID" value="XM_044862836.1"/>
</dbReference>
<name>A0A9P8MZP1_9HYPO</name>
<accession>A0A9P8MZP1</accession>
<sequence length="215" mass="24628">MCFEHKIVAAGCGHLLDPYKELCSAAPADYPEMPCENTLVYMTILPQFCNFCLENRTRIWGFGKAFSSLCNKKALNTYWKDLAKLNNQGAAKTPKLRDEKTPARGIDKAAYSHWKSTITLFVTEARPLQVVVGTGSWWDFNWAAGSPWQGFLAAIAREAIEKTLKLTPDFDEDLDKAPEYCEDNPEEMSEEMDMEMHEEMVKTMSYYDFDWEFAI</sequence>
<reference evidence="1" key="1">
    <citation type="submission" date="2021-09" db="EMBL/GenBank/DDBJ databases">
        <title>A high-quality genome of the endoparasitic fungus Hirsutella rhossiliensis with a comparison of Hirsutella genomes reveals transposable elements contributing to genome size variation.</title>
        <authorList>
            <person name="Lin R."/>
            <person name="Jiao Y."/>
            <person name="Sun X."/>
            <person name="Ling J."/>
            <person name="Xie B."/>
            <person name="Cheng X."/>
        </authorList>
    </citation>
    <scope>NUCLEOTIDE SEQUENCE</scope>
    <source>
        <strain evidence="1">HR02</strain>
    </source>
</reference>
<gene>
    <name evidence="1" type="ORF">HRG_04365</name>
</gene>
<dbReference type="AlphaFoldDB" id="A0A9P8MZP1"/>
<dbReference type="OrthoDB" id="10489509at2759"/>